<organism evidence="2 5">
    <name type="scientific">Didymodactylos carnosus</name>
    <dbReference type="NCBI Taxonomy" id="1234261"/>
    <lineage>
        <taxon>Eukaryota</taxon>
        <taxon>Metazoa</taxon>
        <taxon>Spiralia</taxon>
        <taxon>Gnathifera</taxon>
        <taxon>Rotifera</taxon>
        <taxon>Eurotatoria</taxon>
        <taxon>Bdelloidea</taxon>
        <taxon>Philodinida</taxon>
        <taxon>Philodinidae</taxon>
        <taxon>Didymodactylos</taxon>
    </lineage>
</organism>
<evidence type="ECO:0000313" key="1">
    <source>
        <dbReference type="EMBL" id="CAF1154362.1"/>
    </source>
</evidence>
<dbReference type="Proteomes" id="UP000677228">
    <property type="component" value="Unassembled WGS sequence"/>
</dbReference>
<name>A0A815CSK7_9BILA</name>
<protein>
    <submittedName>
        <fullName evidence="2">Uncharacterized protein</fullName>
    </submittedName>
</protein>
<dbReference type="Proteomes" id="UP000663829">
    <property type="component" value="Unassembled WGS sequence"/>
</dbReference>
<proteinExistence type="predicted"/>
<dbReference type="Proteomes" id="UP000681722">
    <property type="component" value="Unassembled WGS sequence"/>
</dbReference>
<comment type="caution">
    <text evidence="2">The sequence shown here is derived from an EMBL/GenBank/DDBJ whole genome shotgun (WGS) entry which is preliminary data.</text>
</comment>
<evidence type="ECO:0000313" key="2">
    <source>
        <dbReference type="EMBL" id="CAF1286824.1"/>
    </source>
</evidence>
<evidence type="ECO:0000313" key="3">
    <source>
        <dbReference type="EMBL" id="CAF3964214.1"/>
    </source>
</evidence>
<dbReference type="EMBL" id="CAJNOQ010011866">
    <property type="protein sequence ID" value="CAF1286824.1"/>
    <property type="molecule type" value="Genomic_DNA"/>
</dbReference>
<gene>
    <name evidence="2" type="ORF">GPM918_LOCUS27829</name>
    <name evidence="1" type="ORF">OVA965_LOCUS21769</name>
    <name evidence="4" type="ORF">SRO942_LOCUS28233</name>
    <name evidence="3" type="ORF">TMI583_LOCUS22476</name>
</gene>
<dbReference type="Proteomes" id="UP000682733">
    <property type="component" value="Unassembled WGS sequence"/>
</dbReference>
<dbReference type="EMBL" id="CAJOBA010032671">
    <property type="protein sequence ID" value="CAF3964214.1"/>
    <property type="molecule type" value="Genomic_DNA"/>
</dbReference>
<accession>A0A815CSK7</accession>
<keyword evidence="5" id="KW-1185">Reference proteome</keyword>
<reference evidence="2" key="1">
    <citation type="submission" date="2021-02" db="EMBL/GenBank/DDBJ databases">
        <authorList>
            <person name="Nowell W R."/>
        </authorList>
    </citation>
    <scope>NUCLEOTIDE SEQUENCE</scope>
</reference>
<evidence type="ECO:0000313" key="4">
    <source>
        <dbReference type="EMBL" id="CAF4088524.1"/>
    </source>
</evidence>
<dbReference type="AlphaFoldDB" id="A0A815CSK7"/>
<dbReference type="EMBL" id="CAJNOK010012037">
    <property type="protein sequence ID" value="CAF1154362.1"/>
    <property type="molecule type" value="Genomic_DNA"/>
</dbReference>
<sequence length="178" mass="20303">MSAVPFPSLIPPVATLCCNSTALRGQRLPATGVVACRYLFDHNQWEAELQTFYTQEKHFCLLIDQMFQATAFLRGLNQNQYVHSIYLLNVGMALTNGENYAKLIDIYESIDIMYHEMFHQMALYCIGEAITLRFLSTEANDVCEQFARKYELMAADLRTDLSLDVFMTDNTESAQAQT</sequence>
<dbReference type="EMBL" id="CAJOBC010030647">
    <property type="protein sequence ID" value="CAF4088524.1"/>
    <property type="molecule type" value="Genomic_DNA"/>
</dbReference>
<evidence type="ECO:0000313" key="5">
    <source>
        <dbReference type="Proteomes" id="UP000663829"/>
    </source>
</evidence>